<name>A0ABS2JHD5_9ACTN</name>
<keyword evidence="3" id="KW-0786">Thiamine pyrophosphate</keyword>
<evidence type="ECO:0000313" key="7">
    <source>
        <dbReference type="Proteomes" id="UP000809587"/>
    </source>
</evidence>
<keyword evidence="7" id="KW-1185">Reference proteome</keyword>
<feature type="compositionally biased region" description="Low complexity" evidence="4">
    <location>
        <begin position="29"/>
        <end position="39"/>
    </location>
</feature>
<reference evidence="6 7" key="1">
    <citation type="submission" date="2021-02" db="EMBL/GenBank/DDBJ databases">
        <authorList>
            <person name="Lee D.-H."/>
        </authorList>
    </citation>
    <scope>NUCLEOTIDE SEQUENCE [LARGE SCALE GENOMIC DNA]</scope>
    <source>
        <strain evidence="6 7">MMS20-R2-29</strain>
    </source>
</reference>
<dbReference type="InterPro" id="IPR029061">
    <property type="entry name" value="THDP-binding"/>
</dbReference>
<evidence type="ECO:0000259" key="5">
    <source>
        <dbReference type="Pfam" id="PF00676"/>
    </source>
</evidence>
<comment type="cofactor">
    <cofactor evidence="1">
        <name>thiamine diphosphate</name>
        <dbReference type="ChEBI" id="CHEBI:58937"/>
    </cofactor>
</comment>
<proteinExistence type="predicted"/>
<dbReference type="PANTHER" id="PTHR43380:SF1">
    <property type="entry name" value="2-OXOISOVALERATE DEHYDROGENASE SUBUNIT ALPHA, MITOCHONDRIAL"/>
    <property type="match status" value="1"/>
</dbReference>
<feature type="domain" description="Dehydrogenase E1 component" evidence="5">
    <location>
        <begin position="76"/>
        <end position="360"/>
    </location>
</feature>
<comment type="caution">
    <text evidence="6">The sequence shown here is derived from an EMBL/GenBank/DDBJ whole genome shotgun (WGS) entry which is preliminary data.</text>
</comment>
<dbReference type="CDD" id="cd02000">
    <property type="entry name" value="TPP_E1_PDC_ADC_BCADC"/>
    <property type="match status" value="1"/>
</dbReference>
<dbReference type="Gene3D" id="3.40.50.970">
    <property type="match status" value="1"/>
</dbReference>
<dbReference type="RefSeq" id="WP_204960768.1">
    <property type="nucleotide sequence ID" value="NZ_JAFEUO010000006.1"/>
</dbReference>
<dbReference type="Pfam" id="PF00676">
    <property type="entry name" value="E1_dh"/>
    <property type="match status" value="1"/>
</dbReference>
<dbReference type="NCBIfam" id="TIGR03181">
    <property type="entry name" value="PDH_E1_alph_x"/>
    <property type="match status" value="1"/>
</dbReference>
<feature type="region of interest" description="Disordered" evidence="4">
    <location>
        <begin position="1"/>
        <end position="67"/>
    </location>
</feature>
<dbReference type="PANTHER" id="PTHR43380">
    <property type="entry name" value="2-OXOISOVALERATE DEHYDROGENASE SUBUNIT ALPHA, MITOCHONDRIAL"/>
    <property type="match status" value="1"/>
</dbReference>
<organism evidence="6 7">
    <name type="scientific">Micromonospora humidisoli</name>
    <dbReference type="NCBI Taxonomy" id="2807622"/>
    <lineage>
        <taxon>Bacteria</taxon>
        <taxon>Bacillati</taxon>
        <taxon>Actinomycetota</taxon>
        <taxon>Actinomycetes</taxon>
        <taxon>Micromonosporales</taxon>
        <taxon>Micromonosporaceae</taxon>
        <taxon>Micromonospora</taxon>
    </lineage>
</organism>
<evidence type="ECO:0000256" key="1">
    <source>
        <dbReference type="ARBA" id="ARBA00001964"/>
    </source>
</evidence>
<evidence type="ECO:0000256" key="4">
    <source>
        <dbReference type="SAM" id="MobiDB-lite"/>
    </source>
</evidence>
<dbReference type="InterPro" id="IPR017596">
    <property type="entry name" value="PdhA/BkdA"/>
</dbReference>
<keyword evidence="2" id="KW-0560">Oxidoreductase</keyword>
<keyword evidence="6" id="KW-0670">Pyruvate</keyword>
<evidence type="ECO:0000256" key="3">
    <source>
        <dbReference type="ARBA" id="ARBA00023052"/>
    </source>
</evidence>
<protein>
    <submittedName>
        <fullName evidence="6">Pyruvate dehydrogenase (Acetyl-transferring) E1 component subunit alpha</fullName>
    </submittedName>
</protein>
<dbReference type="Proteomes" id="UP000809587">
    <property type="component" value="Unassembled WGS sequence"/>
</dbReference>
<evidence type="ECO:0000313" key="6">
    <source>
        <dbReference type="EMBL" id="MBM7085450.1"/>
    </source>
</evidence>
<dbReference type="SUPFAM" id="SSF52518">
    <property type="entry name" value="Thiamin diphosphate-binding fold (THDP-binding)"/>
    <property type="match status" value="1"/>
</dbReference>
<dbReference type="InterPro" id="IPR050771">
    <property type="entry name" value="Alpha-ketoacid_DH_E1_comp"/>
</dbReference>
<gene>
    <name evidence="6" type="primary">pdhA</name>
    <name evidence="6" type="ORF">JQN84_23280</name>
</gene>
<feature type="compositionally biased region" description="Pro residues" evidence="4">
    <location>
        <begin position="56"/>
        <end position="67"/>
    </location>
</feature>
<dbReference type="InterPro" id="IPR001017">
    <property type="entry name" value="DH_E1"/>
</dbReference>
<accession>A0ABS2JHD5</accession>
<evidence type="ECO:0000256" key="2">
    <source>
        <dbReference type="ARBA" id="ARBA00023002"/>
    </source>
</evidence>
<sequence length="399" mass="43334">MGPPHVQEVPAVTTTPQAVRRASPRTRRPATPVAPDPTTGLLPQAEPVRLLDPDGTPLPPRADLPAPPVETLREMYRRMVVGRRFDAQSTALTKQGRLAVYPSSRGQEACQVGAVLALRDDDWVFPTYRESMALTARGIDPVEVLTLLRGDWHCGYDPTVVRTAPQCTPLATQCVHAAGLAYGESYQGRDTVALAFIGDGATSEGDFHEGLNFAAVFKAPVVYFVQNNKYAISVPLSRQTAAPSLAYKGVGYGVPSEQVDGNDPVAVLAVLTRAVAHARAGHGPYLVEAHTYRMEAHTNADDASRYRDPDEVEAWRDRDPVARLEAYLRSRGELDDAAVAQVAAEAEAYAADLRERMHAQPVVDPLSLFEHVYAEPTPQLVEQREMVRAELAADAEGDA</sequence>
<dbReference type="EMBL" id="JAFEUO010000006">
    <property type="protein sequence ID" value="MBM7085450.1"/>
    <property type="molecule type" value="Genomic_DNA"/>
</dbReference>